<dbReference type="Pfam" id="PF00982">
    <property type="entry name" value="Glyco_transf_20"/>
    <property type="match status" value="1"/>
</dbReference>
<evidence type="ECO:0000256" key="3">
    <source>
        <dbReference type="ARBA" id="ARBA00012538"/>
    </source>
</evidence>
<sequence length="861" mass="97198">MVSSSCANLLDLASEDILDIPKSSRLLPRVMTTPGIISDLDDSGSNNDDSDDPSSMCRERIIIVANQLPLNAQRDSVKGRWCFNLDEDSLLFQLKDGFSADTEVIYVGSLKVDIDASEQEGIAQTLLEDYSCVPTFLPPELQRRFYHGFCKQQLWPLFHYMLPICPDHCDRFDRSLWQAYVSANKIFADKVMEVINHDNDYVWIHDYHLMVLPSFLRKRFQRIKLGFFLHSPFPSSEIYRTFPVREEILMALLNNDLIGFHTFDYARHFLSCCSRMLGLDYESKRGYIGLEYYGRTVSIKILPVGVHMGRLESVLNLPCTFDKVKEIREKFRGKKLIIGVDDMDIFKGISLKLLAMEELLKQQTELRGNLVLVQIANPARSMGRDVQEAINEANLTAKRINETYGHPGYDPVILIEHPVPLYEKIAYYVVAECCIVNAVRDGMNLVPYKYVVCRQGTQQMDKAIGTCEESSRTSMLVVSEFIGCSPSLSGAIRVNPWNIDAVANALNSALTIPDPEKQLRHEKHYRYVSSHDVAYWAHSFEQDLGRACKDHYSRRCWGIGFGLSFRVVALSPNFRKLSIDHIVSAYRRTKRRAIFLDYDGTVMPQTSISKIPSAEVISVLNSLCSDPKNTVFIVSGRGRSCLGEWFAPCEALGIAAEHGYFIRWSKYSDWETCSLAVDFDWKSIAEPVMTLYTETTDGSYIESKESALVWHHQDADPDFGSCQAKELLDHLESVLANEPVVVKRGQHIVEVKPQGVSKGLVAEKLLSTMVSSGKPPDFVMCIGDDRSDEDMFESISSRVSCPSLSVTPETFACTVGQKPSKAKYYLDDTVEVIKLLQGLASASTKPQPKDSLIRVSFERTA</sequence>
<comment type="similarity">
    <text evidence="1">In the N-terminal section; belongs to the glycosyltransferase 20 family.</text>
</comment>
<dbReference type="InterPro" id="IPR006379">
    <property type="entry name" value="HAD-SF_hydro_IIB"/>
</dbReference>
<evidence type="ECO:0000256" key="6">
    <source>
        <dbReference type="ARBA" id="ARBA00022679"/>
    </source>
</evidence>
<dbReference type="SUPFAM" id="SSF53756">
    <property type="entry name" value="UDP-Glycosyltransferase/glycogen phosphorylase"/>
    <property type="match status" value="1"/>
</dbReference>
<dbReference type="GO" id="GO:0005992">
    <property type="term" value="P:trehalose biosynthetic process"/>
    <property type="evidence" value="ECO:0007669"/>
    <property type="project" value="InterPro"/>
</dbReference>
<comment type="similarity">
    <text evidence="2">In the C-terminal section; belongs to the trehalose phosphatase family.</text>
</comment>
<dbReference type="GO" id="GO:0004805">
    <property type="term" value="F:trehalose-phosphatase activity"/>
    <property type="evidence" value="ECO:0007669"/>
    <property type="project" value="TreeGrafter"/>
</dbReference>
<dbReference type="InterPro" id="IPR001830">
    <property type="entry name" value="Glyco_trans_20"/>
</dbReference>
<dbReference type="PANTHER" id="PTHR10788">
    <property type="entry name" value="TREHALOSE-6-PHOSPHATE SYNTHASE"/>
    <property type="match status" value="1"/>
</dbReference>
<dbReference type="CDD" id="cd03788">
    <property type="entry name" value="GT20_TPS"/>
    <property type="match status" value="1"/>
</dbReference>
<dbReference type="InterPro" id="IPR036412">
    <property type="entry name" value="HAD-like_sf"/>
</dbReference>
<dbReference type="Proteomes" id="UP000283530">
    <property type="component" value="Unassembled WGS sequence"/>
</dbReference>
<evidence type="ECO:0000256" key="1">
    <source>
        <dbReference type="ARBA" id="ARBA00005409"/>
    </source>
</evidence>
<reference evidence="8 9" key="1">
    <citation type="journal article" date="2019" name="Nat. Plants">
        <title>Stout camphor tree genome fills gaps in understanding of flowering plant genome evolution.</title>
        <authorList>
            <person name="Chaw S.M."/>
            <person name="Liu Y.C."/>
            <person name="Wu Y.W."/>
            <person name="Wang H.Y."/>
            <person name="Lin C.I."/>
            <person name="Wu C.S."/>
            <person name="Ke H.M."/>
            <person name="Chang L.Y."/>
            <person name="Hsu C.Y."/>
            <person name="Yang H.T."/>
            <person name="Sudianto E."/>
            <person name="Hsu M.H."/>
            <person name="Wu K.P."/>
            <person name="Wang L.N."/>
            <person name="Leebens-Mack J.H."/>
            <person name="Tsai I.J."/>
        </authorList>
    </citation>
    <scope>NUCLEOTIDE SEQUENCE [LARGE SCALE GENOMIC DNA]</scope>
    <source>
        <strain evidence="9">cv. Chaw 1501</strain>
        <tissue evidence="8">Young leaves</tissue>
    </source>
</reference>
<dbReference type="SUPFAM" id="SSF56784">
    <property type="entry name" value="HAD-like"/>
    <property type="match status" value="1"/>
</dbReference>
<gene>
    <name evidence="8" type="ORF">CKAN_01399400</name>
</gene>
<evidence type="ECO:0000256" key="5">
    <source>
        <dbReference type="ARBA" id="ARBA00022676"/>
    </source>
</evidence>
<dbReference type="STRING" id="337451.A0A3S3NCW3"/>
<keyword evidence="6 8" id="KW-0808">Transferase</keyword>
<dbReference type="EMBL" id="QPKB01000005">
    <property type="protein sequence ID" value="RWR85144.1"/>
    <property type="molecule type" value="Genomic_DNA"/>
</dbReference>
<dbReference type="GO" id="GO:0005829">
    <property type="term" value="C:cytosol"/>
    <property type="evidence" value="ECO:0007669"/>
    <property type="project" value="TreeGrafter"/>
</dbReference>
<accession>A0A3S3NCW3</accession>
<dbReference type="PANTHER" id="PTHR10788:SF14">
    <property type="entry name" value="ALPHA,ALPHA-TREHALOSE-PHOSPHATE SYNTHASE [UDP-FORMING] 9-RELATED"/>
    <property type="match status" value="1"/>
</dbReference>
<evidence type="ECO:0000256" key="2">
    <source>
        <dbReference type="ARBA" id="ARBA00006330"/>
    </source>
</evidence>
<dbReference type="CDD" id="cd01627">
    <property type="entry name" value="HAD_TPP"/>
    <property type="match status" value="1"/>
</dbReference>
<dbReference type="AlphaFoldDB" id="A0A3S3NCW3"/>
<dbReference type="FunFam" id="3.40.50.2000:FF:000017">
    <property type="entry name" value="alpha,alpha-trehalose-phosphate synthase [UDP-forming] 6"/>
    <property type="match status" value="1"/>
</dbReference>
<dbReference type="Pfam" id="PF02358">
    <property type="entry name" value="Trehalose_PPase"/>
    <property type="match status" value="1"/>
</dbReference>
<evidence type="ECO:0000313" key="8">
    <source>
        <dbReference type="EMBL" id="RWR85144.1"/>
    </source>
</evidence>
<evidence type="ECO:0000313" key="9">
    <source>
        <dbReference type="Proteomes" id="UP000283530"/>
    </source>
</evidence>
<protein>
    <recommendedName>
        <fullName evidence="3">alpha,alpha-trehalose-phosphate synthase (UDP-forming)</fullName>
        <ecNumber evidence="3">2.4.1.15</ecNumber>
    </recommendedName>
</protein>
<dbReference type="InterPro" id="IPR023214">
    <property type="entry name" value="HAD_sf"/>
</dbReference>
<organism evidence="8 9">
    <name type="scientific">Cinnamomum micranthum f. kanehirae</name>
    <dbReference type="NCBI Taxonomy" id="337451"/>
    <lineage>
        <taxon>Eukaryota</taxon>
        <taxon>Viridiplantae</taxon>
        <taxon>Streptophyta</taxon>
        <taxon>Embryophyta</taxon>
        <taxon>Tracheophyta</taxon>
        <taxon>Spermatophyta</taxon>
        <taxon>Magnoliopsida</taxon>
        <taxon>Magnoliidae</taxon>
        <taxon>Laurales</taxon>
        <taxon>Lauraceae</taxon>
        <taxon>Cinnamomum</taxon>
    </lineage>
</organism>
<evidence type="ECO:0000256" key="7">
    <source>
        <dbReference type="ARBA" id="ARBA00048039"/>
    </source>
</evidence>
<comment type="catalytic activity">
    <reaction evidence="7">
        <text>D-glucose 6-phosphate + UDP-alpha-D-glucose = alpha,alpha-trehalose 6-phosphate + UDP + H(+)</text>
        <dbReference type="Rhea" id="RHEA:18889"/>
        <dbReference type="ChEBI" id="CHEBI:15378"/>
        <dbReference type="ChEBI" id="CHEBI:58223"/>
        <dbReference type="ChEBI" id="CHEBI:58429"/>
        <dbReference type="ChEBI" id="CHEBI:58885"/>
        <dbReference type="ChEBI" id="CHEBI:61548"/>
        <dbReference type="EC" id="2.4.1.15"/>
    </reaction>
</comment>
<dbReference type="FunFam" id="3.40.50.1000:FF:000054">
    <property type="entry name" value="alpha,alpha-trehalose-phosphate synthase [UDP-forming] 6"/>
    <property type="match status" value="1"/>
</dbReference>
<dbReference type="FunFam" id="3.40.50.2000:FF:000010">
    <property type="entry name" value="Alpha,alpha-trehalose-phosphate synthase"/>
    <property type="match status" value="1"/>
</dbReference>
<dbReference type="NCBIfam" id="TIGR01484">
    <property type="entry name" value="HAD-SF-IIB"/>
    <property type="match status" value="1"/>
</dbReference>
<dbReference type="FunFam" id="3.30.70.1020:FF:000002">
    <property type="entry name" value="Trehalose-6-phosphate synthase 2"/>
    <property type="match status" value="1"/>
</dbReference>
<keyword evidence="4" id="KW-0597">Phosphoprotein</keyword>
<comment type="caution">
    <text evidence="8">The sequence shown here is derived from an EMBL/GenBank/DDBJ whole genome shotgun (WGS) entry which is preliminary data.</text>
</comment>
<keyword evidence="9" id="KW-1185">Reference proteome</keyword>
<dbReference type="Gene3D" id="3.40.50.2000">
    <property type="entry name" value="Glycogen Phosphorylase B"/>
    <property type="match status" value="2"/>
</dbReference>
<dbReference type="FunFam" id="3.40.50.1000:FF:000052">
    <property type="entry name" value="Alpha,alpha-trehalose-phosphate synthase [UDP-forming] 6"/>
    <property type="match status" value="1"/>
</dbReference>
<proteinExistence type="inferred from homology"/>
<keyword evidence="5" id="KW-0328">Glycosyltransferase</keyword>
<dbReference type="Gene3D" id="3.40.50.1000">
    <property type="entry name" value="HAD superfamily/HAD-like"/>
    <property type="match status" value="2"/>
</dbReference>
<dbReference type="NCBIfam" id="TIGR00685">
    <property type="entry name" value="T6PP"/>
    <property type="match status" value="1"/>
</dbReference>
<dbReference type="GO" id="GO:0003825">
    <property type="term" value="F:alpha,alpha-trehalose-phosphate synthase (UDP-forming) activity"/>
    <property type="evidence" value="ECO:0007669"/>
    <property type="project" value="UniProtKB-EC"/>
</dbReference>
<name>A0A3S3NCW3_9MAGN</name>
<evidence type="ECO:0000256" key="4">
    <source>
        <dbReference type="ARBA" id="ARBA00022553"/>
    </source>
</evidence>
<dbReference type="EC" id="2.4.1.15" evidence="3"/>
<dbReference type="OrthoDB" id="755951at2759"/>
<dbReference type="InterPro" id="IPR003337">
    <property type="entry name" value="Trehalose_PPase"/>
</dbReference>